<evidence type="ECO:0000313" key="3">
    <source>
        <dbReference type="EMBL" id="KAK8170179.1"/>
    </source>
</evidence>
<reference evidence="3 4" key="1">
    <citation type="journal article" date="2022" name="G3 (Bethesda)">
        <title>Enemy or ally: a genomic approach to elucidate the lifestyle of Phyllosticta citrichinaensis.</title>
        <authorList>
            <person name="Buijs V.A."/>
            <person name="Groenewald J.Z."/>
            <person name="Haridas S."/>
            <person name="LaButti K.M."/>
            <person name="Lipzen A."/>
            <person name="Martin F.M."/>
            <person name="Barry K."/>
            <person name="Grigoriev I.V."/>
            <person name="Crous P.W."/>
            <person name="Seidl M.F."/>
        </authorList>
    </citation>
    <scope>NUCLEOTIDE SEQUENCE [LARGE SCALE GENOMIC DNA]</scope>
    <source>
        <strain evidence="3 4">CBS 129764</strain>
    </source>
</reference>
<feature type="compositionally biased region" description="Polar residues" evidence="1">
    <location>
        <begin position="50"/>
        <end position="62"/>
    </location>
</feature>
<feature type="region of interest" description="Disordered" evidence="1">
    <location>
        <begin position="110"/>
        <end position="133"/>
    </location>
</feature>
<feature type="compositionally biased region" description="Low complexity" evidence="1">
    <location>
        <begin position="63"/>
        <end position="73"/>
    </location>
</feature>
<comment type="caution">
    <text evidence="3">The sequence shown here is derived from an EMBL/GenBank/DDBJ whole genome shotgun (WGS) entry which is preliminary data.</text>
</comment>
<evidence type="ECO:0000256" key="2">
    <source>
        <dbReference type="SAM" id="Phobius"/>
    </source>
</evidence>
<gene>
    <name evidence="3" type="ORF">IWX90DRAFT_414532</name>
</gene>
<organism evidence="3 4">
    <name type="scientific">Phyllosticta citrichinensis</name>
    <dbReference type="NCBI Taxonomy" id="1130410"/>
    <lineage>
        <taxon>Eukaryota</taxon>
        <taxon>Fungi</taxon>
        <taxon>Dikarya</taxon>
        <taxon>Ascomycota</taxon>
        <taxon>Pezizomycotina</taxon>
        <taxon>Dothideomycetes</taxon>
        <taxon>Dothideomycetes incertae sedis</taxon>
        <taxon>Botryosphaeriales</taxon>
        <taxon>Phyllostictaceae</taxon>
        <taxon>Phyllosticta</taxon>
    </lineage>
</organism>
<evidence type="ECO:0000256" key="1">
    <source>
        <dbReference type="SAM" id="MobiDB-lite"/>
    </source>
</evidence>
<feature type="transmembrane region" description="Helical" evidence="2">
    <location>
        <begin position="6"/>
        <end position="32"/>
    </location>
</feature>
<evidence type="ECO:0000313" key="4">
    <source>
        <dbReference type="Proteomes" id="UP001456524"/>
    </source>
</evidence>
<sequence>MARAPYWLHATMAVLSVAFFVSTLVMIATFPLPQGQMSRCRMFPLLRVNPQPTNNPTSATDDNNNGITNTPAAPATPPRVRTFDIAVSGLGRTLRQLQIVFVNKNGTTTEQAAVPEQQPTHRHPNNKNNRNQQQILRPIQWLGGKRRALRLQRLREERKKKERAEAVIEEQLTGRENEANADGQTTLVQRLRAAPGRRRYRSVLRELALARKKAKKSNRKDRDGKAKTVVVGNTGLLQGLPGRPLPIWVFQSVIQFTRVYGLWVDGSMGEGGGGRAQLPSLLEAFTYSSSYVARIRENITHCLDKR</sequence>
<name>A0ABR1XXM2_9PEZI</name>
<keyword evidence="2" id="KW-1133">Transmembrane helix</keyword>
<dbReference type="Proteomes" id="UP001456524">
    <property type="component" value="Unassembled WGS sequence"/>
</dbReference>
<accession>A0ABR1XXM2</accession>
<evidence type="ECO:0008006" key="5">
    <source>
        <dbReference type="Google" id="ProtNLM"/>
    </source>
</evidence>
<keyword evidence="2" id="KW-0812">Transmembrane</keyword>
<keyword evidence="4" id="KW-1185">Reference proteome</keyword>
<proteinExistence type="predicted"/>
<protein>
    <recommendedName>
        <fullName evidence="5">Membrane-associated protein</fullName>
    </recommendedName>
</protein>
<keyword evidence="2" id="KW-0472">Membrane</keyword>
<feature type="region of interest" description="Disordered" evidence="1">
    <location>
        <begin position="50"/>
        <end position="79"/>
    </location>
</feature>
<dbReference type="EMBL" id="JBBWUH010000004">
    <property type="protein sequence ID" value="KAK8170179.1"/>
    <property type="molecule type" value="Genomic_DNA"/>
</dbReference>